<keyword evidence="3" id="KW-1185">Reference proteome</keyword>
<reference evidence="2" key="1">
    <citation type="journal article" date="2020" name="bioRxiv">
        <title>Comparative genomics of Chlamydomonas.</title>
        <authorList>
            <person name="Craig R.J."/>
            <person name="Hasan A.R."/>
            <person name="Ness R.W."/>
            <person name="Keightley P.D."/>
        </authorList>
    </citation>
    <scope>NUCLEOTIDE SEQUENCE</scope>
    <source>
        <strain evidence="2">CCAP 11/173</strain>
    </source>
</reference>
<feature type="compositionally biased region" description="Acidic residues" evidence="1">
    <location>
        <begin position="529"/>
        <end position="542"/>
    </location>
</feature>
<feature type="compositionally biased region" description="Low complexity" evidence="1">
    <location>
        <begin position="459"/>
        <end position="483"/>
    </location>
</feature>
<evidence type="ECO:0000313" key="2">
    <source>
        <dbReference type="EMBL" id="KAG2433518.1"/>
    </source>
</evidence>
<feature type="region of interest" description="Disordered" evidence="1">
    <location>
        <begin position="32"/>
        <end position="61"/>
    </location>
</feature>
<proteinExistence type="predicted"/>
<accession>A0A835T0G6</accession>
<sequence>MAVEVHGVSQLVSELASEYDRSRAFLSALEQSLQESRANEDGPEANADGSLAPETDAQAPEAICDAQQGAAPPKKSGSLKGKLARFFSRRESKSSSSSKVVVVDPTAENNTNVSSVQGLRRASVVALGDHIEDSCVVSSGHSQLAKRSQSFMTRSGNSLAAMPAPHMSSAAVLRATTSFRATPTTSASQIHADGLVPPYPAAPTVAASASQLSLPAVDLRHSSFSLARGSGGTAGGGGLPSLGHASSMRRRSVEELLGQAPSASGVSFSGGGSARRASIEMPYGAAGTAALLPTTSGHGAAAGCGAVKSTGTSCGATSGTSLFKKLQQLHVPMSECGLPELPQCSPHATLAGSTMFGPPCGTGGPPCGPGGPGSPAAATVAGSPAAAAAAAGASVSTAASAAASQHRALSMSMSMQHSPSSQRRSVTSAQHTFIDAASTLHSVPSMDGGAGGAGGGNALLGSASPSGASARRSSLHMPPSASLSLSALRSQSFRHGGGSRGSTGTGCGACAATAAAAIINEHADLAPEGNDDDHDDQGDGEETTAGGIEAAMPARRTASVGPVAGGAASSLMANLLRRADVVMAAAAAAAPTIGGGGGGGSGAAFPCLASGHGMIVHVAAVDPSSDAVCASGMSEAGALLGAAGAEVTSGTTGSRQASGAALFVPGGGGGEVCASRSSRRLTTTQLAIPPLGSPVGQRPLLQAHHSSGHALSPTPPPAGPLAPQPPHGVHSAAGAGDGSHSPAPGASGGASYLSQHRRMSFRASSSSTYVHGSAAAGQSGGTIFVI</sequence>
<feature type="compositionally biased region" description="Pro residues" evidence="1">
    <location>
        <begin position="713"/>
        <end position="726"/>
    </location>
</feature>
<evidence type="ECO:0000313" key="3">
    <source>
        <dbReference type="Proteomes" id="UP000613740"/>
    </source>
</evidence>
<feature type="compositionally biased region" description="Low complexity" evidence="1">
    <location>
        <begin position="730"/>
        <end position="751"/>
    </location>
</feature>
<evidence type="ECO:0000256" key="1">
    <source>
        <dbReference type="SAM" id="MobiDB-lite"/>
    </source>
</evidence>
<feature type="region of interest" description="Disordered" evidence="1">
    <location>
        <begin position="409"/>
        <end position="429"/>
    </location>
</feature>
<name>A0A835T0G6_9CHLO</name>
<feature type="region of interest" description="Disordered" evidence="1">
    <location>
        <begin position="445"/>
        <end position="483"/>
    </location>
</feature>
<dbReference type="Proteomes" id="UP000613740">
    <property type="component" value="Unassembled WGS sequence"/>
</dbReference>
<feature type="region of interest" description="Disordered" evidence="1">
    <location>
        <begin position="686"/>
        <end position="753"/>
    </location>
</feature>
<feature type="region of interest" description="Disordered" evidence="1">
    <location>
        <begin position="228"/>
        <end position="251"/>
    </location>
</feature>
<organism evidence="2 3">
    <name type="scientific">Chlamydomonas schloesseri</name>
    <dbReference type="NCBI Taxonomy" id="2026947"/>
    <lineage>
        <taxon>Eukaryota</taxon>
        <taxon>Viridiplantae</taxon>
        <taxon>Chlorophyta</taxon>
        <taxon>core chlorophytes</taxon>
        <taxon>Chlorophyceae</taxon>
        <taxon>CS clade</taxon>
        <taxon>Chlamydomonadales</taxon>
        <taxon>Chlamydomonadaceae</taxon>
        <taxon>Chlamydomonas</taxon>
    </lineage>
</organism>
<feature type="compositionally biased region" description="Gly residues" evidence="1">
    <location>
        <begin position="229"/>
        <end position="240"/>
    </location>
</feature>
<feature type="region of interest" description="Disordered" evidence="1">
    <location>
        <begin position="525"/>
        <end position="554"/>
    </location>
</feature>
<dbReference type="OrthoDB" id="550014at2759"/>
<feature type="compositionally biased region" description="Gly residues" evidence="1">
    <location>
        <begin position="448"/>
        <end position="458"/>
    </location>
</feature>
<feature type="compositionally biased region" description="Low complexity" evidence="1">
    <location>
        <begin position="409"/>
        <end position="425"/>
    </location>
</feature>
<gene>
    <name evidence="2" type="ORF">HYH02_012636</name>
</gene>
<protein>
    <submittedName>
        <fullName evidence="2">Uncharacterized protein</fullName>
    </submittedName>
</protein>
<comment type="caution">
    <text evidence="2">The sequence shown here is derived from an EMBL/GenBank/DDBJ whole genome shotgun (WGS) entry which is preliminary data.</text>
</comment>
<dbReference type="AlphaFoldDB" id="A0A835T0G6"/>
<dbReference type="EMBL" id="JAEHOD010000062">
    <property type="protein sequence ID" value="KAG2433518.1"/>
    <property type="molecule type" value="Genomic_DNA"/>
</dbReference>